<dbReference type="SMART" id="SM00239">
    <property type="entry name" value="C2"/>
    <property type="match status" value="1"/>
</dbReference>
<feature type="domain" description="PDZ" evidence="3">
    <location>
        <begin position="1"/>
        <end position="61"/>
    </location>
</feature>
<protein>
    <recommendedName>
        <fullName evidence="6">C2 domain-containing protein</fullName>
    </recommendedName>
</protein>
<evidence type="ECO:0000256" key="1">
    <source>
        <dbReference type="SAM" id="MobiDB-lite"/>
    </source>
</evidence>
<sequence>MGRLVVTDLAYGGLIQAAGANIREGDQLLSINGNVVESLNGFVQLLSGLAGELVFELLRSEGPEMLDVPIRQASNQNSGLGGGSDGGEGGEGFENVLDPRARASTLFNEAATLFDEASSLCAKDDEGLPTTFGIMLERVENGTSMPLVLVNSVAADSLNIGRLERGDELISIGGVRVQGDYAAVVEQLTKNNAHPVAVEIVRHGSVVVSTAGSPASFGSGGGSDLSMAELASRAHQERLDELGTLSVTVHGATNLSAAGRQGQAPDCYVLVWLTYYDANDYIEQWRRSGTRRDEHSPAWHETLFFDDRQLRLRDLLATSQPLTLRLYDEHPGRLREAFELLGEIRVPLDGLLHRDSLKVVKELAGTDEDQPASLHLSVTWHLGGVPDTGSGSATRPAPQPEYRT</sequence>
<feature type="region of interest" description="Disordered" evidence="1">
    <location>
        <begin position="385"/>
        <end position="404"/>
    </location>
</feature>
<dbReference type="CDD" id="cd00030">
    <property type="entry name" value="C2"/>
    <property type="match status" value="1"/>
</dbReference>
<keyword evidence="5" id="KW-1185">Reference proteome</keyword>
<accession>A0A0M0K4C4</accession>
<dbReference type="Pfam" id="PF00168">
    <property type="entry name" value="C2"/>
    <property type="match status" value="1"/>
</dbReference>
<reference evidence="5" key="1">
    <citation type="journal article" date="2015" name="PLoS Genet.">
        <title>Genome Sequence and Transcriptome Analyses of Chrysochromulina tobin: Metabolic Tools for Enhanced Algal Fitness in the Prominent Order Prymnesiales (Haptophyceae).</title>
        <authorList>
            <person name="Hovde B.T."/>
            <person name="Deodato C.R."/>
            <person name="Hunsperger H.M."/>
            <person name="Ryken S.A."/>
            <person name="Yost W."/>
            <person name="Jha R.K."/>
            <person name="Patterson J."/>
            <person name="Monnat R.J. Jr."/>
            <person name="Barlow S.B."/>
            <person name="Starkenburg S.R."/>
            <person name="Cattolico R.A."/>
        </authorList>
    </citation>
    <scope>NUCLEOTIDE SEQUENCE</scope>
    <source>
        <strain evidence="5">CCMP291</strain>
    </source>
</reference>
<dbReference type="InterPro" id="IPR036034">
    <property type="entry name" value="PDZ_sf"/>
</dbReference>
<feature type="domain" description="C2" evidence="2">
    <location>
        <begin position="226"/>
        <end position="361"/>
    </location>
</feature>
<comment type="caution">
    <text evidence="4">The sequence shown here is derived from an EMBL/GenBank/DDBJ whole genome shotgun (WGS) entry which is preliminary data.</text>
</comment>
<dbReference type="InterPro" id="IPR001478">
    <property type="entry name" value="PDZ"/>
</dbReference>
<dbReference type="SUPFAM" id="SSF50156">
    <property type="entry name" value="PDZ domain-like"/>
    <property type="match status" value="2"/>
</dbReference>
<evidence type="ECO:0000259" key="3">
    <source>
        <dbReference type="PROSITE" id="PS50106"/>
    </source>
</evidence>
<dbReference type="SMART" id="SM00228">
    <property type="entry name" value="PDZ"/>
    <property type="match status" value="2"/>
</dbReference>
<dbReference type="EMBL" id="JWZX01001570">
    <property type="protein sequence ID" value="KOO33228.1"/>
    <property type="molecule type" value="Genomic_DNA"/>
</dbReference>
<gene>
    <name evidence="4" type="ORF">Ctob_008918</name>
</gene>
<dbReference type="PROSITE" id="PS50106">
    <property type="entry name" value="PDZ"/>
    <property type="match status" value="2"/>
</dbReference>
<evidence type="ECO:0000259" key="2">
    <source>
        <dbReference type="PROSITE" id="PS50004"/>
    </source>
</evidence>
<dbReference type="Proteomes" id="UP000037460">
    <property type="component" value="Unassembled WGS sequence"/>
</dbReference>
<dbReference type="InterPro" id="IPR000008">
    <property type="entry name" value="C2_dom"/>
</dbReference>
<feature type="domain" description="PDZ" evidence="3">
    <location>
        <begin position="123"/>
        <end position="204"/>
    </location>
</feature>
<dbReference type="Gene3D" id="2.60.40.150">
    <property type="entry name" value="C2 domain"/>
    <property type="match status" value="1"/>
</dbReference>
<evidence type="ECO:0000313" key="4">
    <source>
        <dbReference type="EMBL" id="KOO33228.1"/>
    </source>
</evidence>
<dbReference type="InterPro" id="IPR035892">
    <property type="entry name" value="C2_domain_sf"/>
</dbReference>
<name>A0A0M0K4C4_9EUKA</name>
<organism evidence="4 5">
    <name type="scientific">Chrysochromulina tobinii</name>
    <dbReference type="NCBI Taxonomy" id="1460289"/>
    <lineage>
        <taxon>Eukaryota</taxon>
        <taxon>Haptista</taxon>
        <taxon>Haptophyta</taxon>
        <taxon>Prymnesiophyceae</taxon>
        <taxon>Prymnesiales</taxon>
        <taxon>Chrysochromulinaceae</taxon>
        <taxon>Chrysochromulina</taxon>
    </lineage>
</organism>
<dbReference type="AlphaFoldDB" id="A0A0M0K4C4"/>
<dbReference type="PROSITE" id="PS50004">
    <property type="entry name" value="C2"/>
    <property type="match status" value="1"/>
</dbReference>
<dbReference type="SUPFAM" id="SSF49562">
    <property type="entry name" value="C2 domain (Calcium/lipid-binding domain, CaLB)"/>
    <property type="match status" value="1"/>
</dbReference>
<evidence type="ECO:0000313" key="5">
    <source>
        <dbReference type="Proteomes" id="UP000037460"/>
    </source>
</evidence>
<evidence type="ECO:0008006" key="6">
    <source>
        <dbReference type="Google" id="ProtNLM"/>
    </source>
</evidence>
<proteinExistence type="predicted"/>
<dbReference type="OrthoDB" id="5973539at2759"/>